<proteinExistence type="predicted"/>
<comment type="caution">
    <text evidence="1">The sequence shown here is derived from an EMBL/GenBank/DDBJ whole genome shotgun (WGS) entry which is preliminary data.</text>
</comment>
<accession>A0ACB8DIT4</accession>
<dbReference type="EMBL" id="CM023480">
    <property type="protein sequence ID" value="KAH7970479.1"/>
    <property type="molecule type" value="Genomic_DNA"/>
</dbReference>
<organism evidence="1 2">
    <name type="scientific">Dermacentor silvarum</name>
    <name type="common">Tick</name>
    <dbReference type="NCBI Taxonomy" id="543639"/>
    <lineage>
        <taxon>Eukaryota</taxon>
        <taxon>Metazoa</taxon>
        <taxon>Ecdysozoa</taxon>
        <taxon>Arthropoda</taxon>
        <taxon>Chelicerata</taxon>
        <taxon>Arachnida</taxon>
        <taxon>Acari</taxon>
        <taxon>Parasitiformes</taxon>
        <taxon>Ixodida</taxon>
        <taxon>Ixodoidea</taxon>
        <taxon>Ixodidae</taxon>
        <taxon>Rhipicephalinae</taxon>
        <taxon>Dermacentor</taxon>
    </lineage>
</organism>
<gene>
    <name evidence="1" type="ORF">HPB49_007761</name>
</gene>
<keyword evidence="2" id="KW-1185">Reference proteome</keyword>
<dbReference type="Proteomes" id="UP000821865">
    <property type="component" value="Chromosome 11"/>
</dbReference>
<reference evidence="1" key="1">
    <citation type="submission" date="2020-05" db="EMBL/GenBank/DDBJ databases">
        <title>Large-scale comparative analyses of tick genomes elucidate their genetic diversity and vector capacities.</title>
        <authorList>
            <person name="Jia N."/>
            <person name="Wang J."/>
            <person name="Shi W."/>
            <person name="Du L."/>
            <person name="Sun Y."/>
            <person name="Zhan W."/>
            <person name="Jiang J."/>
            <person name="Wang Q."/>
            <person name="Zhang B."/>
            <person name="Ji P."/>
            <person name="Sakyi L.B."/>
            <person name="Cui X."/>
            <person name="Yuan T."/>
            <person name="Jiang B."/>
            <person name="Yang W."/>
            <person name="Lam T.T.-Y."/>
            <person name="Chang Q."/>
            <person name="Ding S."/>
            <person name="Wang X."/>
            <person name="Zhu J."/>
            <person name="Ruan X."/>
            <person name="Zhao L."/>
            <person name="Wei J."/>
            <person name="Que T."/>
            <person name="Du C."/>
            <person name="Cheng J."/>
            <person name="Dai P."/>
            <person name="Han X."/>
            <person name="Huang E."/>
            <person name="Gao Y."/>
            <person name="Liu J."/>
            <person name="Shao H."/>
            <person name="Ye R."/>
            <person name="Li L."/>
            <person name="Wei W."/>
            <person name="Wang X."/>
            <person name="Wang C."/>
            <person name="Yang T."/>
            <person name="Huo Q."/>
            <person name="Li W."/>
            <person name="Guo W."/>
            <person name="Chen H."/>
            <person name="Zhou L."/>
            <person name="Ni X."/>
            <person name="Tian J."/>
            <person name="Zhou Y."/>
            <person name="Sheng Y."/>
            <person name="Liu T."/>
            <person name="Pan Y."/>
            <person name="Xia L."/>
            <person name="Li J."/>
            <person name="Zhao F."/>
            <person name="Cao W."/>
        </authorList>
    </citation>
    <scope>NUCLEOTIDE SEQUENCE</scope>
    <source>
        <strain evidence="1">Dsil-2018</strain>
    </source>
</reference>
<evidence type="ECO:0000313" key="1">
    <source>
        <dbReference type="EMBL" id="KAH7970479.1"/>
    </source>
</evidence>
<name>A0ACB8DIT4_DERSI</name>
<protein>
    <submittedName>
        <fullName evidence="1">Uncharacterized protein</fullName>
    </submittedName>
</protein>
<sequence length="266" mass="30212">MLLCVDHGKNYVVDVLSAFGILSDVWKAVTADTIRNCFHRAGFVLDDEDSATGHDPAAELPPDMNVIDNLRASRVDIPTVTFEQFANFDSAVLPCAELDDEIIRQVPNNRVKDVPVAIVASNRPHYLYRMLRSLLSAHGVNPRMITVFIDGYFEEPLEVTKLFNIRGIQHTPIGMKNARISQHYKASLTATFNLFPDAQYAIVIEEDLDVSPDFFSYFSQTLRLIEEDDSIYCISAWNDQGYEHTSEDPAQLYRVETAWFWMDPQA</sequence>
<evidence type="ECO:0000313" key="2">
    <source>
        <dbReference type="Proteomes" id="UP000821865"/>
    </source>
</evidence>